<proteinExistence type="predicted"/>
<sequence>MGEAAAAAAASGIKSAWTGRVEPTDDQWGPGLGETAAGFAEGSHGWRSGAVQVAVIGGGFHDLDDRHERLDRYADADLGYSEWIDQVRSGERVRPARQQINPNRASGQAPTIAHNLRIASSSQHPSETTGYCTFLVDKSSRHEI</sequence>
<protein>
    <submittedName>
        <fullName evidence="1">Uncharacterized protein</fullName>
    </submittedName>
</protein>
<reference evidence="1" key="1">
    <citation type="submission" date="2025-02" db="EMBL/GenBank/DDBJ databases">
        <authorList>
            <consortium name="NCBI Genome Project"/>
        </authorList>
    </citation>
    <scope>NUCLEOTIDE SEQUENCE</scope>
</reference>
<name>A0AAJ8BRP2_ASPNG</name>
<dbReference type="GeneID" id="84593274"/>
<dbReference type="RefSeq" id="XP_059602635.1">
    <property type="nucleotide sequence ID" value="XM_059744821.1"/>
</dbReference>
<dbReference type="KEGG" id="ang:An15g07610"/>
<accession>A0AAJ8BRP2</accession>
<evidence type="ECO:0000313" key="1">
    <source>
        <dbReference type="RefSeq" id="XP_059602635.1"/>
    </source>
</evidence>
<gene>
    <name evidence="1" type="ORF">An15g07610</name>
</gene>
<dbReference type="AlphaFoldDB" id="A0AAJ8BRP2"/>
<dbReference type="VEuPathDB" id="FungiDB:An15g07610"/>
<organism evidence="1">
    <name type="scientific">Aspergillus niger</name>
    <dbReference type="NCBI Taxonomy" id="5061"/>
    <lineage>
        <taxon>Eukaryota</taxon>
        <taxon>Fungi</taxon>
        <taxon>Dikarya</taxon>
        <taxon>Ascomycota</taxon>
        <taxon>Pezizomycotina</taxon>
        <taxon>Eurotiomycetes</taxon>
        <taxon>Eurotiomycetidae</taxon>
        <taxon>Eurotiales</taxon>
        <taxon>Aspergillaceae</taxon>
        <taxon>Aspergillus</taxon>
        <taxon>Aspergillus subgen. Circumdati</taxon>
    </lineage>
</organism>
<reference evidence="1" key="2">
    <citation type="submission" date="2025-08" db="UniProtKB">
        <authorList>
            <consortium name="RefSeq"/>
        </authorList>
    </citation>
    <scope>IDENTIFICATION</scope>
</reference>